<reference evidence="1" key="1">
    <citation type="submission" date="2018-01" db="EMBL/GenBank/DDBJ databases">
        <title>An insight into the sialome of Amazonian anophelines.</title>
        <authorList>
            <person name="Ribeiro J.M."/>
            <person name="Scarpassa V."/>
            <person name="Calvo E."/>
        </authorList>
    </citation>
    <scope>NUCLEOTIDE SEQUENCE</scope>
    <source>
        <tissue evidence="1">Salivary glands</tissue>
    </source>
</reference>
<proteinExistence type="predicted"/>
<organism evidence="1">
    <name type="scientific">Anopheles braziliensis</name>
    <dbReference type="NCBI Taxonomy" id="58242"/>
    <lineage>
        <taxon>Eukaryota</taxon>
        <taxon>Metazoa</taxon>
        <taxon>Ecdysozoa</taxon>
        <taxon>Arthropoda</taxon>
        <taxon>Hexapoda</taxon>
        <taxon>Insecta</taxon>
        <taxon>Pterygota</taxon>
        <taxon>Neoptera</taxon>
        <taxon>Endopterygota</taxon>
        <taxon>Diptera</taxon>
        <taxon>Nematocera</taxon>
        <taxon>Culicoidea</taxon>
        <taxon>Culicidae</taxon>
        <taxon>Anophelinae</taxon>
        <taxon>Anopheles</taxon>
    </lineage>
</organism>
<dbReference type="EMBL" id="GGFM01009566">
    <property type="protein sequence ID" value="MBW30317.1"/>
    <property type="molecule type" value="Transcribed_RNA"/>
</dbReference>
<sequence length="69" mass="7777">MTFFGIFIVTLGIGWLERPQRTIGQHEGFELRKHPSDATDFAPLGNVVTGKVHLPDTGMRIGTKRWHFG</sequence>
<protein>
    <submittedName>
        <fullName evidence="1">Putative secreted peptide</fullName>
    </submittedName>
</protein>
<evidence type="ECO:0000313" key="1">
    <source>
        <dbReference type="EMBL" id="MBW30317.1"/>
    </source>
</evidence>
<dbReference type="AlphaFoldDB" id="A0A2M3ZP03"/>
<accession>A0A2M3ZP03</accession>
<name>A0A2M3ZP03_9DIPT</name>